<feature type="compositionally biased region" description="Low complexity" evidence="1">
    <location>
        <begin position="1197"/>
        <end position="1206"/>
    </location>
</feature>
<sequence>MLAGGGAASEQVVLVADRGSATLCLLQQQLPPAQQKASAVTLPDDGSDTAGILPTELALGSSMLQWAAKVVEQAYAPPRGTLYTSSSDTSSKPTYHRVLLGTSAAVSGSSGSSGSSASLIGVEGATTGVSGPQQQQQQQVLWALNPAWALATSGFYRLLTLGALLPRQLDLDLTFQADGSCDLASNTTGGLQVLARLPLAGLDEGACPDLAGVLVVRSASAPLDANKFYVVTCQDGGLPPRVSPVEPWSKGPMLTAAAVYSCVLCGFVSVAATVLAARWVSGQVQQKHASLARALQQLKDMGQVQLHDGSFLVKVRKLSSPPPPPLPPPPPHSRGAEPLAAAAFVQEQQQMQQQQQQRGQRIISSGKTDEEPAAAAGLLPGTPAAGACAVAEAAEDISIASTAAAPAAVSQSQTPAGKRSPLLDPYAEQSAVEVKERSEAAAAAAVATRRADAKEQRKPSLLPPLATAATPAKGKAPLSPSSPYPQEMQHGTVEATASSYASSSQDPTTVAAAPAARKQQRPLMERRLAPDTPDSPIAASAGTASASLNEPAVPAAAIITANSRLGAAHSSTPSAAGEGPSTAAVFSSRPAAAPIQATAPHSPVRKSPRLLGDKSGEAAECVRPPAAHEDSDGEADQQQQQQPIPSAPDGPDALLALPAAAAAGQYKVSGGSSSSFSNSLSSGLAAGDGRRSNTHSTEPDGSSGGAGNRLDAGAASRRQDAAAGSNSCKGVAEQEGVAGRVEERSRVRGQQQGPPAAAEGATSAAVHSFIDSSAAPKQEQQPRPANNWSDFESRMQALGEGVDADDEDTDPALWTYHIKTRLGTYLPLLVMPDSPQFTTKNMLRALLGLKFLVVAPEGRTGRGAKVVNAGDAVSEDLSPEEAEADIITAAGPPAGEVRPAANPITTTSSKAWAAPPATAAAAAAAAAAGAAAAAAAGAAAAAVAAVAAAAGKPRTPTPYELYVQGLEARVKHERLWRLRRWHHREHSTESRWLLVYQGSKSSPGTATHQLLKPNAAQEEGEEEEDRSWLEAHLQGTAAAGGGLMGSSPAPSAPGQAPHLYHGASRELQELLLQGPGAAVGAPVRNGGGGGHGLPRRIGGGSSGSSAKAGAGGGARPGAAGVPAPAATHGGGGGGGGGPPSLPPALEAAADEVLGPAGCLELLVDAAEEMWDMVWGALHSGASALHGSATRGGRRGRLGAPSATAGDGGAAAAAASRLVEGGASAKVLLQAAVQSLAVLAREAGSARARRALGLELATRGSGLDRLDQQQQQQQQAAGAEAPPLPDELLTAVASQLRAATRLMVRQFLRDLWAIAPKALPVAHKRAVMLRLGKLLLAAAQHAAQHAEEHAAQHAEEQQQIAVGGGTGGKAAATPGVGIDPSAAVPAAVPAATDDSAWSHLVWDAALGDVRAALQAATPHRHHHHHHHQPQQHPRGGGALWWQQLSAAAGSAARAAPAWALRALGLRVLLILLLGSLAPLASTLVAASAAVLWIAPSGAAAWASSSWGFCMLLLPGAATTVLLAVDLLAALGVGLGEALRFRRRSRGAAGSSSEHVGGGGGGIGATAALLLRDLCVLLLLVQGAALVWYLLMVVAWLGLSGVLGAGGSLAIASTVGAGAAMLWGHVHTMRESSSAVAGRLQHHISGHAGQLRSAANRMGLCSPIKAPRGRAAFVEMLHAQTQGSILAVNRNADHIHARLASHALPPGKMLANLAELGLVFAAGLIFIYLSAAAFGLSIAAGIAVLAPLSALGAHARGRQAAAAHTRGVHGLLPRAVGRAVHAARDAASGHEGVDGGLERLLLQPRRPPPSATPSDPEQELEIASIRINALLTAISNHVAHGHQRDGDHLRPAGSGEDPELKSLTDALHKVWSELVNTPPQQQQQQHPEEESAGRGEDHPTAGGHNPT</sequence>
<feature type="compositionally biased region" description="Low complexity" evidence="1">
    <location>
        <begin position="637"/>
        <end position="653"/>
    </location>
</feature>
<feature type="region of interest" description="Disordered" evidence="1">
    <location>
        <begin position="315"/>
        <end position="378"/>
    </location>
</feature>
<feature type="region of interest" description="Disordered" evidence="1">
    <location>
        <begin position="445"/>
        <end position="522"/>
    </location>
</feature>
<feature type="compositionally biased region" description="Low complexity" evidence="1">
    <location>
        <begin position="711"/>
        <end position="725"/>
    </location>
</feature>
<accession>A0A835T6L7</accession>
<feature type="transmembrane region" description="Helical" evidence="2">
    <location>
        <begin position="1601"/>
        <end position="1621"/>
    </location>
</feature>
<evidence type="ECO:0000256" key="1">
    <source>
        <dbReference type="SAM" id="MobiDB-lite"/>
    </source>
</evidence>
<feature type="transmembrane region" description="Helical" evidence="2">
    <location>
        <begin position="1504"/>
        <end position="1534"/>
    </location>
</feature>
<feature type="compositionally biased region" description="Basic and acidic residues" evidence="1">
    <location>
        <begin position="449"/>
        <end position="458"/>
    </location>
</feature>
<feature type="region of interest" description="Disordered" evidence="1">
    <location>
        <begin position="667"/>
        <end position="765"/>
    </location>
</feature>
<feature type="compositionally biased region" description="Basic residues" evidence="1">
    <location>
        <begin position="1417"/>
        <end position="1428"/>
    </location>
</feature>
<feature type="compositionally biased region" description="Polar residues" evidence="1">
    <location>
        <begin position="495"/>
        <end position="508"/>
    </location>
</feature>
<feature type="compositionally biased region" description="Low complexity" evidence="1">
    <location>
        <begin position="1116"/>
        <end position="1127"/>
    </location>
</feature>
<reference evidence="3" key="1">
    <citation type="journal article" date="2020" name="bioRxiv">
        <title>Comparative genomics of Chlamydomonas.</title>
        <authorList>
            <person name="Craig R.J."/>
            <person name="Hasan A.R."/>
            <person name="Ness R.W."/>
            <person name="Keightley P.D."/>
        </authorList>
    </citation>
    <scope>NUCLEOTIDE SEQUENCE</scope>
    <source>
        <strain evidence="3">CCAP 11/173</strain>
    </source>
</reference>
<feature type="compositionally biased region" description="Low complexity" evidence="1">
    <location>
        <begin position="667"/>
        <end position="687"/>
    </location>
</feature>
<keyword evidence="2" id="KW-0472">Membrane</keyword>
<keyword evidence="2" id="KW-0812">Transmembrane</keyword>
<proteinExistence type="predicted"/>
<organism evidence="3 4">
    <name type="scientific">Chlamydomonas schloesseri</name>
    <dbReference type="NCBI Taxonomy" id="2026947"/>
    <lineage>
        <taxon>Eukaryota</taxon>
        <taxon>Viridiplantae</taxon>
        <taxon>Chlorophyta</taxon>
        <taxon>core chlorophytes</taxon>
        <taxon>Chlorophyceae</taxon>
        <taxon>CS clade</taxon>
        <taxon>Chlamydomonadales</taxon>
        <taxon>Chlamydomonadaceae</taxon>
        <taxon>Chlamydomonas</taxon>
    </lineage>
</organism>
<feature type="compositionally biased region" description="Low complexity" evidence="1">
    <location>
        <begin position="346"/>
        <end position="360"/>
    </location>
</feature>
<feature type="compositionally biased region" description="Low complexity" evidence="1">
    <location>
        <begin position="459"/>
        <end position="478"/>
    </location>
</feature>
<feature type="transmembrane region" description="Helical" evidence="2">
    <location>
        <begin position="1572"/>
        <end position="1595"/>
    </location>
</feature>
<feature type="compositionally biased region" description="Low complexity" evidence="1">
    <location>
        <begin position="749"/>
        <end position="765"/>
    </location>
</feature>
<name>A0A835T6L7_9CHLO</name>
<protein>
    <submittedName>
        <fullName evidence="3">Uncharacterized protein</fullName>
    </submittedName>
</protein>
<feature type="compositionally biased region" description="Basic and acidic residues" evidence="1">
    <location>
        <begin position="1884"/>
        <end position="1897"/>
    </location>
</feature>
<dbReference type="Proteomes" id="UP000613740">
    <property type="component" value="Unassembled WGS sequence"/>
</dbReference>
<feature type="compositionally biased region" description="Gly residues" evidence="1">
    <location>
        <begin position="1128"/>
        <end position="1138"/>
    </location>
</feature>
<evidence type="ECO:0000256" key="2">
    <source>
        <dbReference type="SAM" id="Phobius"/>
    </source>
</evidence>
<feature type="compositionally biased region" description="Basic and acidic residues" evidence="1">
    <location>
        <begin position="1856"/>
        <end position="1869"/>
    </location>
</feature>
<evidence type="ECO:0000313" key="4">
    <source>
        <dbReference type="Proteomes" id="UP000613740"/>
    </source>
</evidence>
<comment type="caution">
    <text evidence="3">The sequence shown here is derived from an EMBL/GenBank/DDBJ whole genome shotgun (WGS) entry which is preliminary data.</text>
</comment>
<dbReference type="EMBL" id="JAEHOD010000040">
    <property type="protein sequence ID" value="KAG2439779.1"/>
    <property type="molecule type" value="Genomic_DNA"/>
</dbReference>
<feature type="region of interest" description="Disordered" evidence="1">
    <location>
        <begin position="1263"/>
        <end position="1282"/>
    </location>
</feature>
<evidence type="ECO:0000313" key="3">
    <source>
        <dbReference type="EMBL" id="KAG2439779.1"/>
    </source>
</evidence>
<feature type="region of interest" description="Disordered" evidence="1">
    <location>
        <begin position="1415"/>
        <end position="1435"/>
    </location>
</feature>
<feature type="region of interest" description="Disordered" evidence="1">
    <location>
        <begin position="1185"/>
        <end position="1206"/>
    </location>
</feature>
<keyword evidence="4" id="KW-1185">Reference proteome</keyword>
<feature type="region of interest" description="Disordered" evidence="1">
    <location>
        <begin position="1078"/>
        <end position="1145"/>
    </location>
</feature>
<feature type="region of interest" description="Disordered" evidence="1">
    <location>
        <begin position="1837"/>
        <end position="1905"/>
    </location>
</feature>
<feature type="compositionally biased region" description="Gly residues" evidence="1">
    <location>
        <begin position="1085"/>
        <end position="1102"/>
    </location>
</feature>
<gene>
    <name evidence="3" type="ORF">HYH02_010656</name>
</gene>
<feature type="compositionally biased region" description="Pro residues" evidence="1">
    <location>
        <begin position="320"/>
        <end position="332"/>
    </location>
</feature>
<feature type="compositionally biased region" description="Low complexity" evidence="1">
    <location>
        <begin position="1045"/>
        <end position="1057"/>
    </location>
</feature>
<keyword evidence="2" id="KW-1133">Transmembrane helix</keyword>
<feature type="region of interest" description="Disordered" evidence="1">
    <location>
        <begin position="1002"/>
        <end position="1059"/>
    </location>
</feature>
<feature type="transmembrane region" description="Helical" evidence="2">
    <location>
        <begin position="1707"/>
        <end position="1726"/>
    </location>
</feature>
<feature type="region of interest" description="Disordered" evidence="1">
    <location>
        <begin position="593"/>
        <end position="653"/>
    </location>
</feature>